<dbReference type="SMART" id="SM00248">
    <property type="entry name" value="ANK"/>
    <property type="match status" value="6"/>
</dbReference>
<dbReference type="PROSITE" id="PS50297">
    <property type="entry name" value="ANK_REP_REGION"/>
    <property type="match status" value="1"/>
</dbReference>
<evidence type="ECO:0000256" key="1">
    <source>
        <dbReference type="ARBA" id="ARBA00022737"/>
    </source>
</evidence>
<dbReference type="Proteomes" id="UP000479190">
    <property type="component" value="Unassembled WGS sequence"/>
</dbReference>
<organism evidence="4 5">
    <name type="scientific">Trichogramma brassicae</name>
    <dbReference type="NCBI Taxonomy" id="86971"/>
    <lineage>
        <taxon>Eukaryota</taxon>
        <taxon>Metazoa</taxon>
        <taxon>Ecdysozoa</taxon>
        <taxon>Arthropoda</taxon>
        <taxon>Hexapoda</taxon>
        <taxon>Insecta</taxon>
        <taxon>Pterygota</taxon>
        <taxon>Neoptera</taxon>
        <taxon>Endopterygota</taxon>
        <taxon>Hymenoptera</taxon>
        <taxon>Apocrita</taxon>
        <taxon>Proctotrupomorpha</taxon>
        <taxon>Chalcidoidea</taxon>
        <taxon>Trichogrammatidae</taxon>
        <taxon>Trichogramma</taxon>
    </lineage>
</organism>
<dbReference type="EMBL" id="CADCXV010000125">
    <property type="protein sequence ID" value="CAB0028371.1"/>
    <property type="molecule type" value="Genomic_DNA"/>
</dbReference>
<evidence type="ECO:0000256" key="2">
    <source>
        <dbReference type="ARBA" id="ARBA00023043"/>
    </source>
</evidence>
<evidence type="ECO:0000313" key="4">
    <source>
        <dbReference type="EMBL" id="CAB0028371.1"/>
    </source>
</evidence>
<protein>
    <submittedName>
        <fullName evidence="4">Uncharacterized protein</fullName>
    </submittedName>
</protein>
<dbReference type="AlphaFoldDB" id="A0A6H5HST6"/>
<feature type="repeat" description="ANK" evidence="3">
    <location>
        <begin position="191"/>
        <end position="219"/>
    </location>
</feature>
<dbReference type="Pfam" id="PF12796">
    <property type="entry name" value="Ank_2"/>
    <property type="match status" value="1"/>
</dbReference>
<keyword evidence="1" id="KW-0677">Repeat</keyword>
<accession>A0A6H5HST6</accession>
<evidence type="ECO:0000256" key="3">
    <source>
        <dbReference type="PROSITE-ProRule" id="PRU00023"/>
    </source>
</evidence>
<proteinExistence type="predicted"/>
<keyword evidence="2 3" id="KW-0040">ANK repeat</keyword>
<dbReference type="Gene3D" id="1.25.40.20">
    <property type="entry name" value="Ankyrin repeat-containing domain"/>
    <property type="match status" value="1"/>
</dbReference>
<dbReference type="SUPFAM" id="SSF48403">
    <property type="entry name" value="Ankyrin repeat"/>
    <property type="match status" value="1"/>
</dbReference>
<dbReference type="InterPro" id="IPR036770">
    <property type="entry name" value="Ankyrin_rpt-contain_sf"/>
</dbReference>
<dbReference type="PANTHER" id="PTHR24198">
    <property type="entry name" value="ANKYRIN REPEAT AND PROTEIN KINASE DOMAIN-CONTAINING PROTEIN"/>
    <property type="match status" value="1"/>
</dbReference>
<dbReference type="PANTHER" id="PTHR24198:SF165">
    <property type="entry name" value="ANKYRIN REPEAT-CONTAINING PROTEIN-RELATED"/>
    <property type="match status" value="1"/>
</dbReference>
<dbReference type="InterPro" id="IPR002110">
    <property type="entry name" value="Ankyrin_rpt"/>
</dbReference>
<evidence type="ECO:0000313" key="5">
    <source>
        <dbReference type="Proteomes" id="UP000479190"/>
    </source>
</evidence>
<reference evidence="4 5" key="1">
    <citation type="submission" date="2020-02" db="EMBL/GenBank/DDBJ databases">
        <authorList>
            <person name="Ferguson B K."/>
        </authorList>
    </citation>
    <scope>NUCLEOTIDE SEQUENCE [LARGE SCALE GENOMIC DNA]</scope>
</reference>
<name>A0A6H5HST6_9HYME</name>
<sequence length="557" mass="64091">MAEDVQDCLKKLKELREEVNWNIEKERRNFFDRFHQLASGWHGQLPNLRDILSNEEIECLLMESYVYYTGGEAGNDADITDDRYEEVVEFVARSGYKDEPNVVEGRPPLLRTTAIHRAGKLYHCVIHELFEIYDRYDLNYSDESGVTHFHIACLDDHCVDVVKRFLEHGQDPDCPPREEWQKKPAVVVEPPLHLALNRCNFLVSEALLRGGADPNLASSRDGSTPLHIVCSSWNVELVEMFFGVCNELGRRMRVDARDWSGFAPLHLALIFGFKEAAELLLRNDADPNLADGTGSTPLHYVCKKDEDLWRDDATFARMLFEISDEKHRPVRVDAVDSKGRTPQLAVATFLPNVVDLLLDRGADLSTFVFPTESQLDRGFQEYENKLDRCRLRVISAALAIVENLEKRGYELDRRNALTIATFFAKHELFEKPRDFQERRWRASDEEFKAKKLTIKPGLTLLDLIRLRPEEEARRVSYMDYYEFARHRVLSADKRDLRRAPRRDNSARILPTLGAGLFLGADAPSTADSLLRDDRREADERGSVSRLLGRSAKLDLRR</sequence>
<gene>
    <name evidence="4" type="ORF">TBRA_LOCUS556</name>
</gene>
<dbReference type="OrthoDB" id="10254947at2759"/>
<keyword evidence="5" id="KW-1185">Reference proteome</keyword>
<dbReference type="PROSITE" id="PS50088">
    <property type="entry name" value="ANK_REPEAT"/>
    <property type="match status" value="2"/>
</dbReference>
<feature type="repeat" description="ANK" evidence="3">
    <location>
        <begin position="260"/>
        <end position="292"/>
    </location>
</feature>